<evidence type="ECO:0000259" key="1">
    <source>
        <dbReference type="Pfam" id="PF21866"/>
    </source>
</evidence>
<organism evidence="2 3">
    <name type="scientific">Flavimaricola marinus</name>
    <dbReference type="NCBI Taxonomy" id="1819565"/>
    <lineage>
        <taxon>Bacteria</taxon>
        <taxon>Pseudomonadati</taxon>
        <taxon>Pseudomonadota</taxon>
        <taxon>Alphaproteobacteria</taxon>
        <taxon>Rhodobacterales</taxon>
        <taxon>Paracoccaceae</taxon>
        <taxon>Flavimaricola</taxon>
    </lineage>
</organism>
<keyword evidence="3" id="KW-1185">Reference proteome</keyword>
<reference evidence="2 3" key="1">
    <citation type="submission" date="2017-05" db="EMBL/GenBank/DDBJ databases">
        <authorList>
            <person name="Song R."/>
            <person name="Chenine A.L."/>
            <person name="Ruprecht R.M."/>
        </authorList>
    </citation>
    <scope>NUCLEOTIDE SEQUENCE [LARGE SCALE GENOMIC DNA]</scope>
    <source>
        <strain evidence="2 3">CECT 8899</strain>
    </source>
</reference>
<name>A0A238LJF8_9RHOB</name>
<evidence type="ECO:0000313" key="2">
    <source>
        <dbReference type="EMBL" id="SMY09801.1"/>
    </source>
</evidence>
<proteinExistence type="predicted"/>
<accession>A0A238LJF8</accession>
<feature type="domain" description="DUF6915" evidence="1">
    <location>
        <begin position="2"/>
        <end position="104"/>
    </location>
</feature>
<dbReference type="EMBL" id="FXZK01000012">
    <property type="protein sequence ID" value="SMY09801.1"/>
    <property type="molecule type" value="Genomic_DNA"/>
</dbReference>
<dbReference type="Proteomes" id="UP000201613">
    <property type="component" value="Unassembled WGS sequence"/>
</dbReference>
<gene>
    <name evidence="2" type="ORF">LOM8899_03973</name>
</gene>
<dbReference type="Pfam" id="PF21866">
    <property type="entry name" value="DUF6915"/>
    <property type="match status" value="1"/>
</dbReference>
<sequence length="183" mass="20367">MAHPLHHAESSARKFGGVPSDYQSIHDWFDASKEHLALFTHRALRHHTQGLFDAERVFGLTLTNSAGRDIPVRWIGEQHVREDCQGRIPSMADWLRRIQPEPWMANGHIDRHSGDEPCGDPRVAWASEVAAGRTVLGLKDWLAAQATQATQGAWQLSVVCQTNAAWKPGRTIGLLASFTHHSS</sequence>
<dbReference type="AlphaFoldDB" id="A0A238LJF8"/>
<evidence type="ECO:0000313" key="3">
    <source>
        <dbReference type="Proteomes" id="UP000201613"/>
    </source>
</evidence>
<protein>
    <recommendedName>
        <fullName evidence="1">DUF6915 domain-containing protein</fullName>
    </recommendedName>
</protein>
<dbReference type="InterPro" id="IPR054061">
    <property type="entry name" value="DUF6915"/>
</dbReference>